<dbReference type="PRINTS" id="PR00792">
    <property type="entry name" value="PEPSIN"/>
</dbReference>
<dbReference type="Gene3D" id="2.40.70.10">
    <property type="entry name" value="Acid Proteases"/>
    <property type="match status" value="2"/>
</dbReference>
<dbReference type="SUPFAM" id="SSF50630">
    <property type="entry name" value="Acid proteases"/>
    <property type="match status" value="1"/>
</dbReference>
<keyword evidence="3" id="KW-0645">Protease</keyword>
<feature type="domain" description="Peptidase A1" evidence="4">
    <location>
        <begin position="275"/>
        <end position="600"/>
    </location>
</feature>
<evidence type="ECO:0000256" key="3">
    <source>
        <dbReference type="RuleBase" id="RU000454"/>
    </source>
</evidence>
<keyword evidence="2 3" id="KW-0064">Aspartyl protease</keyword>
<dbReference type="InterPro" id="IPR034164">
    <property type="entry name" value="Pepsin-like_dom"/>
</dbReference>
<proteinExistence type="inferred from homology"/>
<evidence type="ECO:0000256" key="2">
    <source>
        <dbReference type="ARBA" id="ARBA00022750"/>
    </source>
</evidence>
<dbReference type="EMBL" id="JBAHYK010000644">
    <property type="protein sequence ID" value="KAL0572317.1"/>
    <property type="molecule type" value="Genomic_DNA"/>
</dbReference>
<dbReference type="PROSITE" id="PS51767">
    <property type="entry name" value="PEPTIDASE_A1"/>
    <property type="match status" value="1"/>
</dbReference>
<dbReference type="InterPro" id="IPR009783">
    <property type="entry name" value="DUF1348"/>
</dbReference>
<dbReference type="InterPro" id="IPR021109">
    <property type="entry name" value="Peptidase_aspartic_dom_sf"/>
</dbReference>
<gene>
    <name evidence="5" type="ORF">V5O48_009639</name>
</gene>
<sequence length="604" mass="67281">MASFTSLRPPFTLATALKKVKVAQDVWNTRTPSKVAMAYTPNTIWRNRDKFLSGREEVTQFLEEKWRREHGYMLRKDLFAFQDNKIAVQFFYEWNTQPDLKGQWHRCYGLEDWTYEESGLMRKRMMSGNDVVISDAERWFKPGVDIESTRDLVHTTTLKPLKGRNRNERRETVPVSVVYQQHVNKAIRRLSLATGRVQPSETKAVTPRVRKLREKRLNRIGIPDLSKSAGRIAMTKDREAAGVTGLVAAIEDVPEPVNDDGHSVELQIEETDIGYFFEMSLGTPPRPFKLLADTGSADVWVAGENCHGDNEAVPGCGPHTSIGSNSSSTFRGSNEGFLIFYVSGYAIGKMATDTSSVAGLTVENFRFGAATKASESIISSRIPWDGIFGLGQPALARQPNVTSFIDALKNNGQISEPIVSFKIPRYLDSEEEDSEGEMTIGGLNPDKFDEDTLVTVKNLNANGFWEAPIDSLNINGVEMEWVRNNRSGVLDTGTTLLVVPPSDAKAIHDSITGAQFDSKLKQWTVPCASNVTMTVSFGNRSFPIDPRDMRFDIPINETTCYSGIAQGELNLGDTVWLVGDTILKNVYLSLNRATDEISLAQLKD</sequence>
<comment type="caution">
    <text evidence="5">The sequence shown here is derived from an EMBL/GenBank/DDBJ whole genome shotgun (WGS) entry which is preliminary data.</text>
</comment>
<dbReference type="PROSITE" id="PS00141">
    <property type="entry name" value="ASP_PROTEASE"/>
    <property type="match status" value="2"/>
</dbReference>
<dbReference type="Gene3D" id="3.10.450.50">
    <property type="match status" value="1"/>
</dbReference>
<accession>A0ABR3FAQ4</accession>
<evidence type="ECO:0000259" key="4">
    <source>
        <dbReference type="PROSITE" id="PS51767"/>
    </source>
</evidence>
<reference evidence="5 6" key="1">
    <citation type="submission" date="2024-02" db="EMBL/GenBank/DDBJ databases">
        <title>A draft genome for the cacao thread blight pathogen Marasmius crinis-equi.</title>
        <authorList>
            <person name="Cohen S.P."/>
            <person name="Baruah I.K."/>
            <person name="Amoako-Attah I."/>
            <person name="Bukari Y."/>
            <person name="Meinhardt L.W."/>
            <person name="Bailey B.A."/>
        </authorList>
    </citation>
    <scope>NUCLEOTIDE SEQUENCE [LARGE SCALE GENOMIC DNA]</scope>
    <source>
        <strain evidence="5 6">GH-76</strain>
    </source>
</reference>
<keyword evidence="6" id="KW-1185">Reference proteome</keyword>
<evidence type="ECO:0000313" key="6">
    <source>
        <dbReference type="Proteomes" id="UP001465976"/>
    </source>
</evidence>
<comment type="similarity">
    <text evidence="1 3">Belongs to the peptidase A1 family.</text>
</comment>
<dbReference type="Pfam" id="PF07080">
    <property type="entry name" value="DUF1348"/>
    <property type="match status" value="1"/>
</dbReference>
<keyword evidence="3" id="KW-0378">Hydrolase</keyword>
<dbReference type="PANTHER" id="PTHR47966:SF75">
    <property type="entry name" value="ENDOPEPTIDASE (CTSD), PUTATIVE (AFU_ORTHOLOGUE AFUA_4G07040)-RELATED"/>
    <property type="match status" value="1"/>
</dbReference>
<dbReference type="InterPro" id="IPR032710">
    <property type="entry name" value="NTF2-like_dom_sf"/>
</dbReference>
<evidence type="ECO:0000313" key="5">
    <source>
        <dbReference type="EMBL" id="KAL0572317.1"/>
    </source>
</evidence>
<dbReference type="Proteomes" id="UP001465976">
    <property type="component" value="Unassembled WGS sequence"/>
</dbReference>
<dbReference type="InterPro" id="IPR001969">
    <property type="entry name" value="Aspartic_peptidase_AS"/>
</dbReference>
<protein>
    <recommendedName>
        <fullName evidence="4">Peptidase A1 domain-containing protein</fullName>
    </recommendedName>
</protein>
<dbReference type="Pfam" id="PF00026">
    <property type="entry name" value="Asp"/>
    <property type="match status" value="1"/>
</dbReference>
<organism evidence="5 6">
    <name type="scientific">Marasmius crinis-equi</name>
    <dbReference type="NCBI Taxonomy" id="585013"/>
    <lineage>
        <taxon>Eukaryota</taxon>
        <taxon>Fungi</taxon>
        <taxon>Dikarya</taxon>
        <taxon>Basidiomycota</taxon>
        <taxon>Agaricomycotina</taxon>
        <taxon>Agaricomycetes</taxon>
        <taxon>Agaricomycetidae</taxon>
        <taxon>Agaricales</taxon>
        <taxon>Marasmiineae</taxon>
        <taxon>Marasmiaceae</taxon>
        <taxon>Marasmius</taxon>
    </lineage>
</organism>
<evidence type="ECO:0000256" key="1">
    <source>
        <dbReference type="ARBA" id="ARBA00007447"/>
    </source>
</evidence>
<dbReference type="PANTHER" id="PTHR47966">
    <property type="entry name" value="BETA-SITE APP-CLEAVING ENZYME, ISOFORM A-RELATED"/>
    <property type="match status" value="1"/>
</dbReference>
<dbReference type="SUPFAM" id="SSF54427">
    <property type="entry name" value="NTF2-like"/>
    <property type="match status" value="1"/>
</dbReference>
<dbReference type="InterPro" id="IPR001461">
    <property type="entry name" value="Aspartic_peptidase_A1"/>
</dbReference>
<dbReference type="InterPro" id="IPR033121">
    <property type="entry name" value="PEPTIDASE_A1"/>
</dbReference>
<dbReference type="CDD" id="cd05471">
    <property type="entry name" value="pepsin_like"/>
    <property type="match status" value="1"/>
</dbReference>
<name>A0ABR3FAQ4_9AGAR</name>